<evidence type="ECO:0000256" key="3">
    <source>
        <dbReference type="ARBA" id="ARBA00023054"/>
    </source>
</evidence>
<dbReference type="Gene3D" id="1.20.5.1160">
    <property type="entry name" value="Vasodilator-stimulated phosphoprotein"/>
    <property type="match status" value="1"/>
</dbReference>
<dbReference type="GO" id="GO:0007097">
    <property type="term" value="P:nuclear migration"/>
    <property type="evidence" value="ECO:0007669"/>
    <property type="project" value="TreeGrafter"/>
</dbReference>
<feature type="coiled-coil region" evidence="5">
    <location>
        <begin position="281"/>
        <end position="382"/>
    </location>
</feature>
<feature type="region of interest" description="Disordered" evidence="6">
    <location>
        <begin position="404"/>
        <end position="447"/>
    </location>
</feature>
<dbReference type="PROSITE" id="PS51841">
    <property type="entry name" value="LTD"/>
    <property type="match status" value="1"/>
</dbReference>
<evidence type="ECO:0000256" key="5">
    <source>
        <dbReference type="SAM" id="Coils"/>
    </source>
</evidence>
<dbReference type="GO" id="GO:0031507">
    <property type="term" value="P:heterochromatin formation"/>
    <property type="evidence" value="ECO:0007669"/>
    <property type="project" value="TreeGrafter"/>
</dbReference>
<keyword evidence="9" id="KW-1185">Reference proteome</keyword>
<dbReference type="WBParaSite" id="ALUE_0000374501-mRNA-1">
    <property type="protein sequence ID" value="ALUE_0000374501-mRNA-1"/>
    <property type="gene ID" value="ALUE_0000374501"/>
</dbReference>
<dbReference type="PANTHER" id="PTHR45721:SF11">
    <property type="entry name" value="LAMIN DM0-RELATED"/>
    <property type="match status" value="1"/>
</dbReference>
<accession>A0A0M3HPE3</accession>
<evidence type="ECO:0000259" key="8">
    <source>
        <dbReference type="PROSITE" id="PS51842"/>
    </source>
</evidence>
<sequence length="610" mass="69729">MSAKQRQRSSARSVTTSSSSRTEYPVSVNTDESSESFSISMMSPNRQTRLLEKETLSNLNDRLAVYIDRVRQLEMENARLNVRINESEVVEKKEREDLVARYETKIKELRDFMDEALKDKTRLNMDAKTALAERDNLRAKIGKLEKDLKQSEKSRLSVESLIQDLQARVNSADNMRKHLEDENKGLAAENAELKRQLEVLRKQVEDEAIVNTALHNQNQSLKEDYEFLKKTHEGQLEEIHRKRQVEMTTTAREIERTYESRLQEQLQAMRAEFDARLNKNRRDIDETYKNKMNEANEARQQANQAREESARLRLRIHELEKTAGANESRVEALNKKISDLENQLRFVRDDADVRLQQRDSRIAELQQEIDRILSEYQDLFELKVQLDTELRAYQSLLEGEESRLNISQQSSVSSSGLGGHGGGDAGSSRIAAYSSSQLGGSPRRSVKRKRFIASDNSSFFRNTAKTYKACFHDETRTTANSDCDVEIDAHDTNGKFVRLINKGEEAVSIGQWSIKSVASERETVYKFHSRQLIKPGDTITVWSADSGEKSAPPSQLVMKNQQWPAGDHVKTVLVDPEGAEMAMRESVAELQVGSFGQDDEQDPDQRCSLM</sequence>
<dbReference type="GO" id="GO:0051664">
    <property type="term" value="P:nuclear pore localization"/>
    <property type="evidence" value="ECO:0007669"/>
    <property type="project" value="TreeGrafter"/>
</dbReference>
<protein>
    <submittedName>
        <fullName evidence="10">Lamin</fullName>
    </submittedName>
</protein>
<dbReference type="Pfam" id="PF00932">
    <property type="entry name" value="LTD"/>
    <property type="match status" value="1"/>
</dbReference>
<evidence type="ECO:0000256" key="4">
    <source>
        <dbReference type="ARBA" id="ARBA00023242"/>
    </source>
</evidence>
<comment type="subcellular location">
    <subcellularLocation>
        <location evidence="1">Nucleus</location>
    </subcellularLocation>
</comment>
<evidence type="ECO:0000256" key="6">
    <source>
        <dbReference type="SAM" id="MobiDB-lite"/>
    </source>
</evidence>
<dbReference type="SUPFAM" id="SSF74853">
    <property type="entry name" value="Lamin A/C globular tail domain"/>
    <property type="match status" value="1"/>
</dbReference>
<dbReference type="GO" id="GO:0090435">
    <property type="term" value="P:protein localization to nuclear envelope"/>
    <property type="evidence" value="ECO:0007669"/>
    <property type="project" value="TreeGrafter"/>
</dbReference>
<reference evidence="10" key="1">
    <citation type="submission" date="2016-05" db="UniProtKB">
        <authorList>
            <consortium name="WormBaseParasite"/>
        </authorList>
    </citation>
    <scope>IDENTIFICATION</scope>
</reference>
<dbReference type="Proteomes" id="UP000036681">
    <property type="component" value="Unplaced"/>
</dbReference>
<dbReference type="GO" id="GO:0005882">
    <property type="term" value="C:intermediate filament"/>
    <property type="evidence" value="ECO:0007669"/>
    <property type="project" value="UniProtKB-KW"/>
</dbReference>
<dbReference type="InterPro" id="IPR036415">
    <property type="entry name" value="Lamin_tail_dom_sf"/>
</dbReference>
<proteinExistence type="predicted"/>
<dbReference type="PROSITE" id="PS51842">
    <property type="entry name" value="IF_ROD_2"/>
    <property type="match status" value="1"/>
</dbReference>
<dbReference type="SUPFAM" id="SSF64593">
    <property type="entry name" value="Intermediate filament protein, coiled coil region"/>
    <property type="match status" value="2"/>
</dbReference>
<evidence type="ECO:0000259" key="7">
    <source>
        <dbReference type="PROSITE" id="PS51841"/>
    </source>
</evidence>
<feature type="compositionally biased region" description="Gly residues" evidence="6">
    <location>
        <begin position="416"/>
        <end position="425"/>
    </location>
</feature>
<dbReference type="GO" id="GO:0005652">
    <property type="term" value="C:nuclear lamina"/>
    <property type="evidence" value="ECO:0007669"/>
    <property type="project" value="TreeGrafter"/>
</dbReference>
<feature type="region of interest" description="Disordered" evidence="6">
    <location>
        <begin position="1"/>
        <end position="42"/>
    </location>
</feature>
<dbReference type="Gene3D" id="1.20.5.170">
    <property type="match status" value="1"/>
</dbReference>
<feature type="coiled-coil region" evidence="5">
    <location>
        <begin position="56"/>
        <end position="238"/>
    </location>
</feature>
<dbReference type="GO" id="GO:0006998">
    <property type="term" value="P:nuclear envelope organization"/>
    <property type="evidence" value="ECO:0007669"/>
    <property type="project" value="TreeGrafter"/>
</dbReference>
<dbReference type="PANTHER" id="PTHR45721">
    <property type="entry name" value="LAMIN DM0-RELATED"/>
    <property type="match status" value="1"/>
</dbReference>
<dbReference type="GO" id="GO:0005200">
    <property type="term" value="F:structural constituent of cytoskeleton"/>
    <property type="evidence" value="ECO:0007669"/>
    <property type="project" value="TreeGrafter"/>
</dbReference>
<keyword evidence="3 5" id="KW-0175">Coiled coil</keyword>
<feature type="domain" description="LTD" evidence="7">
    <location>
        <begin position="473"/>
        <end position="594"/>
    </location>
</feature>
<evidence type="ECO:0000256" key="2">
    <source>
        <dbReference type="ARBA" id="ARBA00022754"/>
    </source>
</evidence>
<dbReference type="Pfam" id="PF00038">
    <property type="entry name" value="Filament"/>
    <property type="match status" value="1"/>
</dbReference>
<dbReference type="AlphaFoldDB" id="A0A0M3HPE3"/>
<dbReference type="Gene3D" id="2.60.40.1260">
    <property type="entry name" value="Lamin Tail domain"/>
    <property type="match status" value="1"/>
</dbReference>
<keyword evidence="2" id="KW-0403">Intermediate filament</keyword>
<dbReference type="SMART" id="SM01391">
    <property type="entry name" value="Filament"/>
    <property type="match status" value="1"/>
</dbReference>
<keyword evidence="4" id="KW-0539">Nucleus</keyword>
<feature type="domain" description="IF rod" evidence="8">
    <location>
        <begin position="52"/>
        <end position="404"/>
    </location>
</feature>
<feature type="compositionally biased region" description="Low complexity" evidence="6">
    <location>
        <begin position="10"/>
        <end position="22"/>
    </location>
</feature>
<dbReference type="InterPro" id="IPR039008">
    <property type="entry name" value="IF_rod_dom"/>
</dbReference>
<evidence type="ECO:0000256" key="1">
    <source>
        <dbReference type="ARBA" id="ARBA00004123"/>
    </source>
</evidence>
<evidence type="ECO:0000313" key="10">
    <source>
        <dbReference type="WBParaSite" id="ALUE_0000374501-mRNA-1"/>
    </source>
</evidence>
<dbReference type="InterPro" id="IPR001322">
    <property type="entry name" value="Lamin_tail_dom"/>
</dbReference>
<name>A0A0M3HPE3_ASCLU</name>
<dbReference type="SUPFAM" id="SSF90257">
    <property type="entry name" value="Myosin rod fragments"/>
    <property type="match status" value="1"/>
</dbReference>
<organism evidence="9 10">
    <name type="scientific">Ascaris lumbricoides</name>
    <name type="common">Giant roundworm</name>
    <dbReference type="NCBI Taxonomy" id="6252"/>
    <lineage>
        <taxon>Eukaryota</taxon>
        <taxon>Metazoa</taxon>
        <taxon>Ecdysozoa</taxon>
        <taxon>Nematoda</taxon>
        <taxon>Chromadorea</taxon>
        <taxon>Rhabditida</taxon>
        <taxon>Spirurina</taxon>
        <taxon>Ascaridomorpha</taxon>
        <taxon>Ascaridoidea</taxon>
        <taxon>Ascarididae</taxon>
        <taxon>Ascaris</taxon>
    </lineage>
</organism>
<evidence type="ECO:0000313" key="9">
    <source>
        <dbReference type="Proteomes" id="UP000036681"/>
    </source>
</evidence>